<organism evidence="1 2">
    <name type="scientific">Paenibacillus dokdonensis</name>
    <dbReference type="NCBI Taxonomy" id="2567944"/>
    <lineage>
        <taxon>Bacteria</taxon>
        <taxon>Bacillati</taxon>
        <taxon>Bacillota</taxon>
        <taxon>Bacilli</taxon>
        <taxon>Bacillales</taxon>
        <taxon>Paenibacillaceae</taxon>
        <taxon>Paenibacillus</taxon>
    </lineage>
</organism>
<name>A0ABU6GIJ1_9BACL</name>
<reference evidence="1 2" key="1">
    <citation type="submission" date="2023-03" db="EMBL/GenBank/DDBJ databases">
        <title>Bacillus Genome Sequencing.</title>
        <authorList>
            <person name="Dunlap C."/>
        </authorList>
    </citation>
    <scope>NUCLEOTIDE SEQUENCE [LARGE SCALE GENOMIC DNA]</scope>
    <source>
        <strain evidence="1 2">BD-525</strain>
    </source>
</reference>
<keyword evidence="2" id="KW-1185">Reference proteome</keyword>
<proteinExistence type="predicted"/>
<dbReference type="RefSeq" id="WP_326086760.1">
    <property type="nucleotide sequence ID" value="NZ_JARLKZ010000005.1"/>
</dbReference>
<evidence type="ECO:0000313" key="1">
    <source>
        <dbReference type="EMBL" id="MEC0239559.1"/>
    </source>
</evidence>
<comment type="caution">
    <text evidence="1">The sequence shown here is derived from an EMBL/GenBank/DDBJ whole genome shotgun (WGS) entry which is preliminary data.</text>
</comment>
<gene>
    <name evidence="1" type="ORF">P4H66_06770</name>
</gene>
<evidence type="ECO:0000313" key="2">
    <source>
        <dbReference type="Proteomes" id="UP001344632"/>
    </source>
</evidence>
<protein>
    <submittedName>
        <fullName evidence="1">Uncharacterized protein</fullName>
    </submittedName>
</protein>
<accession>A0ABU6GIJ1</accession>
<dbReference type="Proteomes" id="UP001344632">
    <property type="component" value="Unassembled WGS sequence"/>
</dbReference>
<sequence length="263" mass="29272">MPVLTSEIIANVTQTTSRSYAQYSLILVNNCGFTANVYLEGFSVVGTKELFAQETITLPPNGVLIRDYPAFFDFAQFIFYVSMNNVTVQMFAVSEDNAYIKIPISPTDSRRITSDFRNNIPLTANEQAVISYQRVPNFTLPEQFGAAVYAQGVEIISSLPVRYKLIQGGTVDGSFQYFPTPTTFIPADSTALQVNFTCTTVTGGQVVYEGQTYGASEAYFNALIPFDDNRLANLPEQQTLTLVVSAMDGPDQIYVTFRMYEEW</sequence>
<dbReference type="EMBL" id="JARLKZ010000005">
    <property type="protein sequence ID" value="MEC0239559.1"/>
    <property type="molecule type" value="Genomic_DNA"/>
</dbReference>